<feature type="region of interest" description="Disordered" evidence="1">
    <location>
        <begin position="1"/>
        <end position="36"/>
    </location>
</feature>
<accession>A0ABU1WBN0</accession>
<reference evidence="2 3" key="1">
    <citation type="submission" date="2023-07" db="EMBL/GenBank/DDBJ databases">
        <title>Sorghum-associated microbial communities from plants grown in Nebraska, USA.</title>
        <authorList>
            <person name="Schachtman D."/>
        </authorList>
    </citation>
    <scope>NUCLEOTIDE SEQUENCE [LARGE SCALE GENOMIC DNA]</scope>
    <source>
        <strain evidence="2 3">BE198</strain>
    </source>
</reference>
<keyword evidence="3" id="KW-1185">Reference proteome</keyword>
<sequence>MAVSLLAEDAKYEGKQKDQPNGRAAEKGSGHQREEF</sequence>
<gene>
    <name evidence="2" type="ORF">J2X06_002217</name>
</gene>
<proteinExistence type="predicted"/>
<evidence type="ECO:0000313" key="2">
    <source>
        <dbReference type="EMBL" id="MDR7135008.1"/>
    </source>
</evidence>
<evidence type="ECO:0000313" key="3">
    <source>
        <dbReference type="Proteomes" id="UP001251524"/>
    </source>
</evidence>
<dbReference type="EMBL" id="JAVDVY010000002">
    <property type="protein sequence ID" value="MDR7135008.1"/>
    <property type="molecule type" value="Genomic_DNA"/>
</dbReference>
<name>A0ABU1WBN0_9GAMM</name>
<dbReference type="Proteomes" id="UP001251524">
    <property type="component" value="Unassembled WGS sequence"/>
</dbReference>
<evidence type="ECO:0000256" key="1">
    <source>
        <dbReference type="SAM" id="MobiDB-lite"/>
    </source>
</evidence>
<comment type="caution">
    <text evidence="2">The sequence shown here is derived from an EMBL/GenBank/DDBJ whole genome shotgun (WGS) entry which is preliminary data.</text>
</comment>
<protein>
    <submittedName>
        <fullName evidence="2">Uncharacterized protein</fullName>
    </submittedName>
</protein>
<organism evidence="2 3">
    <name type="scientific">Lysobacter niastensis</name>
    <dbReference type="NCBI Taxonomy" id="380629"/>
    <lineage>
        <taxon>Bacteria</taxon>
        <taxon>Pseudomonadati</taxon>
        <taxon>Pseudomonadota</taxon>
        <taxon>Gammaproteobacteria</taxon>
        <taxon>Lysobacterales</taxon>
        <taxon>Lysobacteraceae</taxon>
        <taxon>Lysobacter</taxon>
    </lineage>
</organism>
<feature type="compositionally biased region" description="Basic and acidic residues" evidence="1">
    <location>
        <begin position="8"/>
        <end position="36"/>
    </location>
</feature>